<dbReference type="InterPro" id="IPR001394">
    <property type="entry name" value="Peptidase_C19_UCH"/>
</dbReference>
<dbReference type="GO" id="GO:0016579">
    <property type="term" value="P:protein deubiquitination"/>
    <property type="evidence" value="ECO:0007669"/>
    <property type="project" value="InterPro"/>
</dbReference>
<dbReference type="Pfam" id="PF00443">
    <property type="entry name" value="UCH"/>
    <property type="match status" value="1"/>
</dbReference>
<dbReference type="GO" id="GO:0005829">
    <property type="term" value="C:cytosol"/>
    <property type="evidence" value="ECO:0007669"/>
    <property type="project" value="TreeGrafter"/>
</dbReference>
<dbReference type="Proteomes" id="UP000824469">
    <property type="component" value="Unassembled WGS sequence"/>
</dbReference>
<dbReference type="PROSITE" id="PS00973">
    <property type="entry name" value="USP_2"/>
    <property type="match status" value="1"/>
</dbReference>
<dbReference type="FunFam" id="3.90.70.10:FF:000116">
    <property type="entry name" value="Ubiquitin carboxyl-terminal hydrolase 20"/>
    <property type="match status" value="1"/>
</dbReference>
<dbReference type="InterPro" id="IPR018200">
    <property type="entry name" value="USP_CS"/>
</dbReference>
<evidence type="ECO:0000259" key="9">
    <source>
        <dbReference type="PROSITE" id="PS50235"/>
    </source>
</evidence>
<evidence type="ECO:0000256" key="5">
    <source>
        <dbReference type="ARBA" id="ARBA00022807"/>
    </source>
</evidence>
<feature type="compositionally biased region" description="Basic and acidic residues" evidence="8">
    <location>
        <begin position="661"/>
        <end position="681"/>
    </location>
</feature>
<accession>A0AA38G273</accession>
<evidence type="ECO:0000256" key="6">
    <source>
        <dbReference type="ARBA" id="ARBA00037450"/>
    </source>
</evidence>
<keyword evidence="2 7" id="KW-0645">Protease</keyword>
<evidence type="ECO:0000256" key="1">
    <source>
        <dbReference type="ARBA" id="ARBA00009085"/>
    </source>
</evidence>
<feature type="compositionally biased region" description="Polar residues" evidence="8">
    <location>
        <begin position="688"/>
        <end position="700"/>
    </location>
</feature>
<evidence type="ECO:0000256" key="2">
    <source>
        <dbReference type="ARBA" id="ARBA00022670"/>
    </source>
</evidence>
<keyword evidence="11" id="KW-1185">Reference proteome</keyword>
<name>A0AA38G273_TAXCH</name>
<dbReference type="SUPFAM" id="SSF54001">
    <property type="entry name" value="Cysteine proteinases"/>
    <property type="match status" value="1"/>
</dbReference>
<evidence type="ECO:0000313" key="10">
    <source>
        <dbReference type="EMBL" id="KAH9314652.1"/>
    </source>
</evidence>
<sequence>MNAMEGDALSLALDQSQEEEEPLCEVLPPSPDSPKASQVGLLTAYPWWKEQDEISSKDNEDDIDEDVRGAFRVLSTKDEDDYHVGAGLRNLGNTCFLNAVVQCLTYTQPLVNCLKYTPHTNPCEHEGFCAFCVLQEHVNTVAESCGQIIEPLQLVDNLSNLSSSFEKYQQEDAHEYMHCLLEALHKSTLSPKAAKACLLLQGDSFVKELFGGRLRSQIRCVECSHCSDSYEPLIDLSLEINNSDSITEALESFTVVETIQCDEKFQCEKCKLGKSVFKQLTIDRAPEVLSIQLKRFINTGTIGTKILKDVSYPQILDLKPFVNNDQDMQGDLKYELYGVLVHSGWTMNFGHYYSFVQTSPNVWHKLDDSQVKAVDIETVLQQQAYILFYFRQGVKWFPGPAEEASKCMSVESPKSVLDDSNANDDSDSLTDKEYNRSNDGQKGLEEESSRIMYDGQNAIEEDVCEANGHPSPPMDMPSKSLYVNPYGEKEAAIESLAPSSSLLAEKRFTVNSTHLSVKERALAESVPSFKKTEQDDQAPKHSRKMLVEESEDIPKSSKKTKIQGDEGMPKFSSRIKPQEDEELPKSSKKSSFDNVASLSIKCSQGTPNSIKKVLNNMPGSRRACLMQYVQANTNGFETPKKEIFPSHGRKKRNSPLSGSVEGKRQKQNGADRKSSPGDRSSRAAGSSKHASQGSQEKQENLVTLENDPYIFEGEIEQMHQYGCRANEVRSSSKVDMSSFYSPAESKKITSNKSNVQRSKRLKEEAVINTAKHRISVTEAGDGLCCSPKHGIKTFPSIAVSTV</sequence>
<comment type="catalytic activity">
    <reaction evidence="7">
        <text>Thiol-dependent hydrolysis of ester, thioester, amide, peptide and isopeptide bonds formed by the C-terminal Gly of ubiquitin (a 76-residue protein attached to proteins as an intracellular targeting signal).</text>
        <dbReference type="EC" id="3.4.19.12"/>
    </reaction>
</comment>
<dbReference type="PROSITE" id="PS00972">
    <property type="entry name" value="USP_1"/>
    <property type="match status" value="1"/>
</dbReference>
<dbReference type="EMBL" id="JAHRHJ020000005">
    <property type="protein sequence ID" value="KAH9314652.1"/>
    <property type="molecule type" value="Genomic_DNA"/>
</dbReference>
<dbReference type="InterPro" id="IPR028889">
    <property type="entry name" value="USP"/>
</dbReference>
<proteinExistence type="inferred from homology"/>
<dbReference type="GO" id="GO:0006508">
    <property type="term" value="P:proteolysis"/>
    <property type="evidence" value="ECO:0007669"/>
    <property type="project" value="UniProtKB-KW"/>
</dbReference>
<keyword evidence="3 7" id="KW-0833">Ubl conjugation pathway</keyword>
<evidence type="ECO:0000256" key="3">
    <source>
        <dbReference type="ARBA" id="ARBA00022786"/>
    </source>
</evidence>
<dbReference type="InterPro" id="IPR038765">
    <property type="entry name" value="Papain-like_cys_pep_sf"/>
</dbReference>
<dbReference type="InterPro" id="IPR050164">
    <property type="entry name" value="Peptidase_C19"/>
</dbReference>
<evidence type="ECO:0000256" key="7">
    <source>
        <dbReference type="RuleBase" id="RU366025"/>
    </source>
</evidence>
<dbReference type="EC" id="3.4.19.12" evidence="7"/>
<feature type="compositionally biased region" description="Basic and acidic residues" evidence="8">
    <location>
        <begin position="530"/>
        <end position="539"/>
    </location>
</feature>
<dbReference type="AlphaFoldDB" id="A0AA38G273"/>
<comment type="caution">
    <text evidence="10">The sequence shown here is derived from an EMBL/GenBank/DDBJ whole genome shotgun (WGS) entry which is preliminary data.</text>
</comment>
<protein>
    <recommendedName>
        <fullName evidence="7">Ubiquitin carboxyl-terminal hydrolase</fullName>
        <ecNumber evidence="7">3.4.19.12</ecNumber>
    </recommendedName>
</protein>
<comment type="similarity">
    <text evidence="1 7">Belongs to the peptidase C19 family.</text>
</comment>
<dbReference type="PANTHER" id="PTHR24006:SF747">
    <property type="entry name" value="UBIQUITIN CARBOXYL-TERMINAL HYDROLASE 20"/>
    <property type="match status" value="1"/>
</dbReference>
<dbReference type="GO" id="GO:0004843">
    <property type="term" value="F:cysteine-type deubiquitinase activity"/>
    <property type="evidence" value="ECO:0007669"/>
    <property type="project" value="UniProtKB-UniRule"/>
</dbReference>
<dbReference type="Gene3D" id="3.90.70.10">
    <property type="entry name" value="Cysteine proteinases"/>
    <property type="match status" value="1"/>
</dbReference>
<feature type="domain" description="USP" evidence="9">
    <location>
        <begin position="86"/>
        <end position="392"/>
    </location>
</feature>
<dbReference type="OMA" id="RRACLMQ"/>
<feature type="region of interest" description="Disordered" evidence="8">
    <location>
        <begin position="525"/>
        <end position="594"/>
    </location>
</feature>
<dbReference type="GO" id="GO:0005634">
    <property type="term" value="C:nucleus"/>
    <property type="evidence" value="ECO:0007669"/>
    <property type="project" value="TreeGrafter"/>
</dbReference>
<evidence type="ECO:0000256" key="4">
    <source>
        <dbReference type="ARBA" id="ARBA00022801"/>
    </source>
</evidence>
<feature type="region of interest" description="Disordered" evidence="8">
    <location>
        <begin position="1"/>
        <end position="36"/>
    </location>
</feature>
<dbReference type="PROSITE" id="PS50235">
    <property type="entry name" value="USP_3"/>
    <property type="match status" value="1"/>
</dbReference>
<keyword evidence="4 7" id="KW-0378">Hydrolase</keyword>
<evidence type="ECO:0000313" key="11">
    <source>
        <dbReference type="Proteomes" id="UP000824469"/>
    </source>
</evidence>
<evidence type="ECO:0000256" key="8">
    <source>
        <dbReference type="SAM" id="MobiDB-lite"/>
    </source>
</evidence>
<reference evidence="10 11" key="1">
    <citation type="journal article" date="2021" name="Nat. Plants">
        <title>The Taxus genome provides insights into paclitaxel biosynthesis.</title>
        <authorList>
            <person name="Xiong X."/>
            <person name="Gou J."/>
            <person name="Liao Q."/>
            <person name="Li Y."/>
            <person name="Zhou Q."/>
            <person name="Bi G."/>
            <person name="Li C."/>
            <person name="Du R."/>
            <person name="Wang X."/>
            <person name="Sun T."/>
            <person name="Guo L."/>
            <person name="Liang H."/>
            <person name="Lu P."/>
            <person name="Wu Y."/>
            <person name="Zhang Z."/>
            <person name="Ro D.K."/>
            <person name="Shang Y."/>
            <person name="Huang S."/>
            <person name="Yan J."/>
        </authorList>
    </citation>
    <scope>NUCLEOTIDE SEQUENCE [LARGE SCALE GENOMIC DNA]</scope>
    <source>
        <strain evidence="10">Ta-2019</strain>
    </source>
</reference>
<feature type="region of interest" description="Disordered" evidence="8">
    <location>
        <begin position="408"/>
        <end position="449"/>
    </location>
</feature>
<organism evidence="10 11">
    <name type="scientific">Taxus chinensis</name>
    <name type="common">Chinese yew</name>
    <name type="synonym">Taxus wallichiana var. chinensis</name>
    <dbReference type="NCBI Taxonomy" id="29808"/>
    <lineage>
        <taxon>Eukaryota</taxon>
        <taxon>Viridiplantae</taxon>
        <taxon>Streptophyta</taxon>
        <taxon>Embryophyta</taxon>
        <taxon>Tracheophyta</taxon>
        <taxon>Spermatophyta</taxon>
        <taxon>Pinopsida</taxon>
        <taxon>Pinidae</taxon>
        <taxon>Conifers II</taxon>
        <taxon>Cupressales</taxon>
        <taxon>Taxaceae</taxon>
        <taxon>Taxus</taxon>
    </lineage>
</organism>
<gene>
    <name evidence="10" type="ORF">KI387_023279</name>
</gene>
<comment type="function">
    <text evidence="6 7">Recognizes and hydrolyzes the peptide bond at the C-terminal Gly of ubiquitin. Involved in the processing of poly-ubiquitin precursors as well as that of ubiquitinated proteins.</text>
</comment>
<keyword evidence="5 7" id="KW-0788">Thiol protease</keyword>
<feature type="region of interest" description="Disordered" evidence="8">
    <location>
        <begin position="637"/>
        <end position="700"/>
    </location>
</feature>
<dbReference type="PANTHER" id="PTHR24006">
    <property type="entry name" value="UBIQUITIN CARBOXYL-TERMINAL HYDROLASE"/>
    <property type="match status" value="1"/>
</dbReference>